<accession>A0A1B7N169</accession>
<sequence>MPPLLFILILKVVKDSVGNYRRAQLDDKVKTSAVTQALVRRPWYQQLLHYQQCAMGEGGWEGKQSILSKGASSRPHPPMPLEDSTTLRSLKAASTSTSILTRLSFQQPSLQSADSFAFLLGMKDYTQVLADGVMLSTSDGRYYLETKNLDADMNLKLWKAL</sequence>
<keyword evidence="3" id="KW-1185">Reference proteome</keyword>
<dbReference type="EMBL" id="KV448286">
    <property type="protein sequence ID" value="OAX38597.1"/>
    <property type="molecule type" value="Genomic_DNA"/>
</dbReference>
<feature type="region of interest" description="Disordered" evidence="1">
    <location>
        <begin position="65"/>
        <end position="84"/>
    </location>
</feature>
<dbReference type="AlphaFoldDB" id="A0A1B7N169"/>
<proteinExistence type="predicted"/>
<evidence type="ECO:0000313" key="2">
    <source>
        <dbReference type="EMBL" id="OAX38597.1"/>
    </source>
</evidence>
<organism evidence="2 3">
    <name type="scientific">Rhizopogon vinicolor AM-OR11-026</name>
    <dbReference type="NCBI Taxonomy" id="1314800"/>
    <lineage>
        <taxon>Eukaryota</taxon>
        <taxon>Fungi</taxon>
        <taxon>Dikarya</taxon>
        <taxon>Basidiomycota</taxon>
        <taxon>Agaricomycotina</taxon>
        <taxon>Agaricomycetes</taxon>
        <taxon>Agaricomycetidae</taxon>
        <taxon>Boletales</taxon>
        <taxon>Suillineae</taxon>
        <taxon>Rhizopogonaceae</taxon>
        <taxon>Rhizopogon</taxon>
    </lineage>
</organism>
<name>A0A1B7N169_9AGAM</name>
<dbReference type="Proteomes" id="UP000092154">
    <property type="component" value="Unassembled WGS sequence"/>
</dbReference>
<evidence type="ECO:0000313" key="3">
    <source>
        <dbReference type="Proteomes" id="UP000092154"/>
    </source>
</evidence>
<protein>
    <submittedName>
        <fullName evidence="2">Uncharacterized protein</fullName>
    </submittedName>
</protein>
<reference evidence="2 3" key="1">
    <citation type="submission" date="2016-06" db="EMBL/GenBank/DDBJ databases">
        <title>Comparative genomics of the ectomycorrhizal sister species Rhizopogon vinicolor and Rhizopogon vesiculosus (Basidiomycota: Boletales) reveals a divergence of the mating type B locus.</title>
        <authorList>
            <consortium name="DOE Joint Genome Institute"/>
            <person name="Mujic A.B."/>
            <person name="Kuo A."/>
            <person name="Tritt A."/>
            <person name="Lipzen A."/>
            <person name="Chen C."/>
            <person name="Johnson J."/>
            <person name="Sharma A."/>
            <person name="Barry K."/>
            <person name="Grigoriev I.V."/>
            <person name="Spatafora J.W."/>
        </authorList>
    </citation>
    <scope>NUCLEOTIDE SEQUENCE [LARGE SCALE GENOMIC DNA]</scope>
    <source>
        <strain evidence="2 3">AM-OR11-026</strain>
    </source>
</reference>
<gene>
    <name evidence="2" type="ORF">K503DRAFT_800312</name>
</gene>
<evidence type="ECO:0000256" key="1">
    <source>
        <dbReference type="SAM" id="MobiDB-lite"/>
    </source>
</evidence>
<dbReference type="STRING" id="1314800.A0A1B7N169"/>
<dbReference type="InParanoid" id="A0A1B7N169"/>